<reference evidence="4" key="2">
    <citation type="journal article" date="2017" name="Genome Biol.">
        <title>Comparative genomics reveals high biological diversity and specific adaptations in the industrially and medically important fungal genus Aspergillus.</title>
        <authorList>
            <person name="de Vries R.P."/>
            <person name="Riley R."/>
            <person name="Wiebenga A."/>
            <person name="Aguilar-Osorio G."/>
            <person name="Amillis S."/>
            <person name="Uchima C.A."/>
            <person name="Anderluh G."/>
            <person name="Asadollahi M."/>
            <person name="Askin M."/>
            <person name="Barry K."/>
            <person name="Battaglia E."/>
            <person name="Bayram O."/>
            <person name="Benocci T."/>
            <person name="Braus-Stromeyer S.A."/>
            <person name="Caldana C."/>
            <person name="Canovas D."/>
            <person name="Cerqueira G.C."/>
            <person name="Chen F."/>
            <person name="Chen W."/>
            <person name="Choi C."/>
            <person name="Clum A."/>
            <person name="Dos Santos R.A."/>
            <person name="Damasio A.R."/>
            <person name="Diallinas G."/>
            <person name="Emri T."/>
            <person name="Fekete E."/>
            <person name="Flipphi M."/>
            <person name="Freyberg S."/>
            <person name="Gallo A."/>
            <person name="Gournas C."/>
            <person name="Habgood R."/>
            <person name="Hainaut M."/>
            <person name="Harispe M.L."/>
            <person name="Henrissat B."/>
            <person name="Hilden K.S."/>
            <person name="Hope R."/>
            <person name="Hossain A."/>
            <person name="Karabika E."/>
            <person name="Karaffa L."/>
            <person name="Karanyi Z."/>
            <person name="Krasevec N."/>
            <person name="Kuo A."/>
            <person name="Kusch H."/>
            <person name="LaButti K."/>
            <person name="Lagendijk E.L."/>
            <person name="Lapidus A."/>
            <person name="Levasseur A."/>
            <person name="Lindquist E."/>
            <person name="Lipzen A."/>
            <person name="Logrieco A.F."/>
            <person name="MacCabe A."/>
            <person name="Maekelae M.R."/>
            <person name="Malavazi I."/>
            <person name="Melin P."/>
            <person name="Meyer V."/>
            <person name="Mielnichuk N."/>
            <person name="Miskei M."/>
            <person name="Molnar A.P."/>
            <person name="Mule G."/>
            <person name="Ngan C.Y."/>
            <person name="Orejas M."/>
            <person name="Orosz E."/>
            <person name="Ouedraogo J.P."/>
            <person name="Overkamp K.M."/>
            <person name="Park H.-S."/>
            <person name="Perrone G."/>
            <person name="Piumi F."/>
            <person name="Punt P.J."/>
            <person name="Ram A.F."/>
            <person name="Ramon A."/>
            <person name="Rauscher S."/>
            <person name="Record E."/>
            <person name="Riano-Pachon D.M."/>
            <person name="Robert V."/>
            <person name="Roehrig J."/>
            <person name="Ruller R."/>
            <person name="Salamov A."/>
            <person name="Salih N.S."/>
            <person name="Samson R.A."/>
            <person name="Sandor E."/>
            <person name="Sanguinetti M."/>
            <person name="Schuetze T."/>
            <person name="Sepcic K."/>
            <person name="Shelest E."/>
            <person name="Sherlock G."/>
            <person name="Sophianopoulou V."/>
            <person name="Squina F.M."/>
            <person name="Sun H."/>
            <person name="Susca A."/>
            <person name="Todd R.B."/>
            <person name="Tsang A."/>
            <person name="Unkles S.E."/>
            <person name="van de Wiele N."/>
            <person name="van Rossen-Uffink D."/>
            <person name="Oliveira J.V."/>
            <person name="Vesth T.C."/>
            <person name="Visser J."/>
            <person name="Yu J.-H."/>
            <person name="Zhou M."/>
            <person name="Andersen M.R."/>
            <person name="Archer D.B."/>
            <person name="Baker S.E."/>
            <person name="Benoit I."/>
            <person name="Brakhage A.A."/>
            <person name="Braus G.H."/>
            <person name="Fischer R."/>
            <person name="Frisvad J.C."/>
            <person name="Goldman G.H."/>
            <person name="Houbraken J."/>
            <person name="Oakley B."/>
            <person name="Pocsi I."/>
            <person name="Scazzocchio C."/>
            <person name="Seiboth B."/>
            <person name="vanKuyk P.A."/>
            <person name="Wortman J."/>
            <person name="Dyer P.S."/>
            <person name="Grigoriev I.V."/>
        </authorList>
    </citation>
    <scope>NUCLEOTIDE SEQUENCE [LARGE SCALE GENOMIC DNA]</scope>
    <source>
        <strain evidence="4">ITEM 5010</strain>
    </source>
</reference>
<dbReference type="AlphaFoldDB" id="A0A1R3RB79"/>
<gene>
    <name evidence="2" type="ORF">ASPCADRAFT_176211</name>
    <name evidence="3" type="ORF">ASPCADRAFT_176217</name>
</gene>
<sequence length="270" mass="29272">MATDTYSSSMLQTYSVRTAANTSAYFLPRIRPDMSILDIGCGPGSITLDLAALVPQGRIIGIDCNETAIRAANDLRQTRGAENASFQVASVWDLPFAAGTFDLVCAHQVLIHLPNDSGQTGAVEGLKEMRRVCKPGGLVCARECDWRSAVIHPPIPGVLDSMTLVEQLTALKGTSPYGGLARSWAEGAGFHGADVEASAAAVYYARPEEVTWWGETMAQRLEQGSSLDVGVQEGLISEHQREQLPGAWREWAHHRDALFSMTDIQIICKK</sequence>
<evidence type="ECO:0000313" key="2">
    <source>
        <dbReference type="EMBL" id="OOF91722.1"/>
    </source>
</evidence>
<dbReference type="InterPro" id="IPR029063">
    <property type="entry name" value="SAM-dependent_MTases_sf"/>
</dbReference>
<dbReference type="Proteomes" id="UP000188318">
    <property type="component" value="Unassembled WGS sequence"/>
</dbReference>
<protein>
    <recommendedName>
        <fullName evidence="1">Methyltransferase domain-containing protein</fullName>
    </recommendedName>
</protein>
<dbReference type="PANTHER" id="PTHR43591">
    <property type="entry name" value="METHYLTRANSFERASE"/>
    <property type="match status" value="1"/>
</dbReference>
<proteinExistence type="predicted"/>
<dbReference type="OrthoDB" id="10017101at2759"/>
<dbReference type="Pfam" id="PF13847">
    <property type="entry name" value="Methyltransf_31"/>
    <property type="match status" value="1"/>
</dbReference>
<keyword evidence="4" id="KW-1185">Reference proteome</keyword>
<dbReference type="OMA" id="CAYLIPH"/>
<dbReference type="GO" id="GO:0008168">
    <property type="term" value="F:methyltransferase activity"/>
    <property type="evidence" value="ECO:0007669"/>
    <property type="project" value="TreeGrafter"/>
</dbReference>
<dbReference type="PANTHER" id="PTHR43591:SF24">
    <property type="entry name" value="2-METHOXY-6-POLYPRENYL-1,4-BENZOQUINOL METHYLASE, MITOCHONDRIAL"/>
    <property type="match status" value="1"/>
</dbReference>
<dbReference type="VEuPathDB" id="FungiDB:ASPCADRAFT_176211"/>
<dbReference type="CDD" id="cd02440">
    <property type="entry name" value="AdoMet_MTases"/>
    <property type="match status" value="1"/>
</dbReference>
<accession>A0A1R3RB79</accession>
<organism evidence="2 4">
    <name type="scientific">Aspergillus carbonarius (strain ITEM 5010)</name>
    <dbReference type="NCBI Taxonomy" id="602072"/>
    <lineage>
        <taxon>Eukaryota</taxon>
        <taxon>Fungi</taxon>
        <taxon>Dikarya</taxon>
        <taxon>Ascomycota</taxon>
        <taxon>Pezizomycotina</taxon>
        <taxon>Eurotiomycetes</taxon>
        <taxon>Eurotiomycetidae</taxon>
        <taxon>Eurotiales</taxon>
        <taxon>Aspergillaceae</taxon>
        <taxon>Aspergillus</taxon>
        <taxon>Aspergillus subgen. Circumdati</taxon>
    </lineage>
</organism>
<dbReference type="Gene3D" id="3.40.50.150">
    <property type="entry name" value="Vaccinia Virus protein VP39"/>
    <property type="match status" value="1"/>
</dbReference>
<name>A0A1R3RB79_ASPC5</name>
<dbReference type="InterPro" id="IPR025714">
    <property type="entry name" value="Methyltranfer_dom"/>
</dbReference>
<feature type="domain" description="Methyltransferase" evidence="1">
    <location>
        <begin position="32"/>
        <end position="150"/>
    </location>
</feature>
<dbReference type="EMBL" id="KV907509">
    <property type="protein sequence ID" value="OOF91726.1"/>
    <property type="molecule type" value="Genomic_DNA"/>
</dbReference>
<evidence type="ECO:0000313" key="4">
    <source>
        <dbReference type="Proteomes" id="UP000188318"/>
    </source>
</evidence>
<dbReference type="STRING" id="602072.A0A1R3RB79"/>
<dbReference type="EMBL" id="KV907509">
    <property type="protein sequence ID" value="OOF91722.1"/>
    <property type="molecule type" value="Genomic_DNA"/>
</dbReference>
<dbReference type="SUPFAM" id="SSF53335">
    <property type="entry name" value="S-adenosyl-L-methionine-dependent methyltransferases"/>
    <property type="match status" value="1"/>
</dbReference>
<evidence type="ECO:0000313" key="3">
    <source>
        <dbReference type="EMBL" id="OOF91726.1"/>
    </source>
</evidence>
<evidence type="ECO:0000259" key="1">
    <source>
        <dbReference type="Pfam" id="PF13847"/>
    </source>
</evidence>
<reference evidence="2" key="1">
    <citation type="submission" date="2016-12" db="EMBL/GenBank/DDBJ databases">
        <authorList>
            <consortium name="DOE Joint Genome Institute"/>
            <person name="Riley R."/>
            <person name="Kuo A."/>
            <person name="Sun H."/>
            <person name="Pangilinan J."/>
            <person name="Culley D."/>
            <person name="Salamov A."/>
            <person name="Magnuson J."/>
            <person name="Bruno K."/>
            <person name="Henrissat B."/>
            <person name="Berka R."/>
            <person name="Tsang A."/>
            <person name="Barry K."/>
            <person name="lapidus A."/>
            <person name="Martin J."/>
            <person name="Lindquist E."/>
            <person name="Wang Z."/>
            <person name="Baker S."/>
            <person name="Grigoriev I."/>
            <person name="Nordberg H.P."/>
            <person name="Cantor M.N."/>
            <person name="Hua S.X."/>
        </authorList>
    </citation>
    <scope>NUCLEOTIDE SEQUENCE [LARGE SCALE GENOMIC DNA]</scope>
    <source>
        <strain evidence="2">ITEM 5010</strain>
    </source>
</reference>
<dbReference type="VEuPathDB" id="FungiDB:ASPCADRAFT_176217"/>